<accession>A0A8S5SS71</accession>
<proteinExistence type="predicted"/>
<protein>
    <submittedName>
        <fullName evidence="1">Uncharacterized protein</fullName>
    </submittedName>
</protein>
<evidence type="ECO:0000313" key="1">
    <source>
        <dbReference type="EMBL" id="DAF53800.1"/>
    </source>
</evidence>
<reference evidence="1" key="1">
    <citation type="journal article" date="2021" name="Proc. Natl. Acad. Sci. U.S.A.">
        <title>A Catalog of Tens of Thousands of Viruses from Human Metagenomes Reveals Hidden Associations with Chronic Diseases.</title>
        <authorList>
            <person name="Tisza M.J."/>
            <person name="Buck C.B."/>
        </authorList>
    </citation>
    <scope>NUCLEOTIDE SEQUENCE</scope>
    <source>
        <strain evidence="1">CtZ2t4</strain>
    </source>
</reference>
<sequence length="66" mass="7665">MVITEKLKRIKELCDELGINPDTYKNIKEHGRLIYILSHYCMFKKGDLKAGRIAPPDPKDFMGDKK</sequence>
<name>A0A8S5SS71_9CAUD</name>
<organism evidence="1">
    <name type="scientific">Myoviridae sp. ctZ2t4</name>
    <dbReference type="NCBI Taxonomy" id="2827693"/>
    <lineage>
        <taxon>Viruses</taxon>
        <taxon>Duplodnaviria</taxon>
        <taxon>Heunggongvirae</taxon>
        <taxon>Uroviricota</taxon>
        <taxon>Caudoviricetes</taxon>
    </lineage>
</organism>
<dbReference type="EMBL" id="BK032664">
    <property type="protein sequence ID" value="DAF53800.1"/>
    <property type="molecule type" value="Genomic_DNA"/>
</dbReference>